<keyword evidence="4" id="KW-1185">Reference proteome</keyword>
<gene>
    <name evidence="3" type="ORF">WAE58_25320</name>
</gene>
<evidence type="ECO:0000313" key="3">
    <source>
        <dbReference type="EMBL" id="MEJ2905791.1"/>
    </source>
</evidence>
<dbReference type="InterPro" id="IPR050789">
    <property type="entry name" value="Diverse_Enzym_Activities"/>
</dbReference>
<sequence length="347" mass="39707">MKSLKILLLLVSICVTQSLNAQIKTLKGENLSSTAIDKFIQQQMDSLKIPALSIAFIKNNKIVYYKATGVRNAEHGRVDNNTIFEAASMTKTVFAYAVLKLVKERVLSLDTPLYKYYPYDDISSDERYKLITARMVLDHSTGFPNWRENNKLTINFTPGSKFGYSGEAFEYLGQVVKHLTGKNTDELIKEYVFNPLSIKNSYLTYTEYVKKHLTDGLKDNKTWGKNDLYLQPYVSYSLYTDAKDYAKFVIQLMKESDTANSTFQSMSAPQLELDTAEMKTKISACLGIFAEQTPYGVKYFHPGNNDDRFTSIFEFYKDSKIGVVYFMNCIKQNELTKRLNEFLVSGK</sequence>
<dbReference type="Gene3D" id="3.40.710.10">
    <property type="entry name" value="DD-peptidase/beta-lactamase superfamily"/>
    <property type="match status" value="1"/>
</dbReference>
<dbReference type="PANTHER" id="PTHR43283:SF18">
    <property type="match status" value="1"/>
</dbReference>
<dbReference type="EC" id="3.1.1.103" evidence="3"/>
<comment type="caution">
    <text evidence="3">The sequence shown here is derived from an EMBL/GenBank/DDBJ whole genome shotgun (WGS) entry which is preliminary data.</text>
</comment>
<feature type="domain" description="Beta-lactamase-related" evidence="2">
    <location>
        <begin position="36"/>
        <end position="334"/>
    </location>
</feature>
<dbReference type="RefSeq" id="WP_337718190.1">
    <property type="nucleotide sequence ID" value="NZ_JBBEUB010000016.1"/>
</dbReference>
<keyword evidence="1" id="KW-0732">Signal</keyword>
<organism evidence="3 4">
    <name type="scientific">Pedobacter panaciterrae</name>
    <dbReference type="NCBI Taxonomy" id="363849"/>
    <lineage>
        <taxon>Bacteria</taxon>
        <taxon>Pseudomonadati</taxon>
        <taxon>Bacteroidota</taxon>
        <taxon>Sphingobacteriia</taxon>
        <taxon>Sphingobacteriales</taxon>
        <taxon>Sphingobacteriaceae</taxon>
        <taxon>Pedobacter</taxon>
    </lineage>
</organism>
<dbReference type="GO" id="GO:0016787">
    <property type="term" value="F:hydrolase activity"/>
    <property type="evidence" value="ECO:0007669"/>
    <property type="project" value="UniProtKB-KW"/>
</dbReference>
<dbReference type="SUPFAM" id="SSF56601">
    <property type="entry name" value="beta-lactamase/transpeptidase-like"/>
    <property type="match status" value="1"/>
</dbReference>
<dbReference type="PANTHER" id="PTHR43283">
    <property type="entry name" value="BETA-LACTAMASE-RELATED"/>
    <property type="match status" value="1"/>
</dbReference>
<dbReference type="EMBL" id="JBBEUB010000016">
    <property type="protein sequence ID" value="MEJ2905791.1"/>
    <property type="molecule type" value="Genomic_DNA"/>
</dbReference>
<accession>A0ABU8NVW1</accession>
<name>A0ABU8NVW1_9SPHI</name>
<reference evidence="3 4" key="1">
    <citation type="submission" date="2024-03" db="EMBL/GenBank/DDBJ databases">
        <title>Sequence of Lycoming College Course Isolates.</title>
        <authorList>
            <person name="Plotts O."/>
            <person name="Newman J."/>
        </authorList>
    </citation>
    <scope>NUCLEOTIDE SEQUENCE [LARGE SCALE GENOMIC DNA]</scope>
    <source>
        <strain evidence="3 4">CJB-3</strain>
    </source>
</reference>
<dbReference type="Pfam" id="PF00144">
    <property type="entry name" value="Beta-lactamase"/>
    <property type="match status" value="1"/>
</dbReference>
<dbReference type="InterPro" id="IPR001466">
    <property type="entry name" value="Beta-lactam-related"/>
</dbReference>
<dbReference type="Proteomes" id="UP001378956">
    <property type="component" value="Unassembled WGS sequence"/>
</dbReference>
<evidence type="ECO:0000256" key="1">
    <source>
        <dbReference type="SAM" id="SignalP"/>
    </source>
</evidence>
<proteinExistence type="predicted"/>
<protein>
    <submittedName>
        <fullName evidence="3">Serine hydrolase domain-containing protein</fullName>
        <ecNumber evidence="3">3.1.1.103</ecNumber>
    </submittedName>
</protein>
<evidence type="ECO:0000259" key="2">
    <source>
        <dbReference type="Pfam" id="PF00144"/>
    </source>
</evidence>
<feature type="chain" id="PRO_5045530859" evidence="1">
    <location>
        <begin position="22"/>
        <end position="347"/>
    </location>
</feature>
<feature type="signal peptide" evidence="1">
    <location>
        <begin position="1"/>
        <end position="21"/>
    </location>
</feature>
<evidence type="ECO:0000313" key="4">
    <source>
        <dbReference type="Proteomes" id="UP001378956"/>
    </source>
</evidence>
<keyword evidence="3" id="KW-0378">Hydrolase</keyword>
<dbReference type="InterPro" id="IPR012338">
    <property type="entry name" value="Beta-lactam/transpept-like"/>
</dbReference>